<accession>A0ABQ6GTD2</accession>
<dbReference type="InterPro" id="IPR013249">
    <property type="entry name" value="RNA_pol_sigma70_r4_t2"/>
</dbReference>
<dbReference type="EMBL" id="BSST01000001">
    <property type="protein sequence ID" value="GLX79200.1"/>
    <property type="molecule type" value="Genomic_DNA"/>
</dbReference>
<dbReference type="NCBIfam" id="TIGR02937">
    <property type="entry name" value="sigma70-ECF"/>
    <property type="match status" value="1"/>
</dbReference>
<dbReference type="Gene3D" id="1.10.1740.10">
    <property type="match status" value="1"/>
</dbReference>
<protein>
    <submittedName>
        <fullName evidence="7">DNA-directed RNA polymerase sigma-70 factor</fullName>
    </submittedName>
</protein>
<organism evidence="7 8">
    <name type="scientific">Thalassotalea insulae</name>
    <dbReference type="NCBI Taxonomy" id="2056778"/>
    <lineage>
        <taxon>Bacteria</taxon>
        <taxon>Pseudomonadati</taxon>
        <taxon>Pseudomonadota</taxon>
        <taxon>Gammaproteobacteria</taxon>
        <taxon>Alteromonadales</taxon>
        <taxon>Colwelliaceae</taxon>
        <taxon>Thalassotalea</taxon>
    </lineage>
</organism>
<dbReference type="InterPro" id="IPR036388">
    <property type="entry name" value="WH-like_DNA-bd_sf"/>
</dbReference>
<comment type="caution">
    <text evidence="7">The sequence shown here is derived from an EMBL/GenBank/DDBJ whole genome shotgun (WGS) entry which is preliminary data.</text>
</comment>
<dbReference type="SUPFAM" id="SSF88659">
    <property type="entry name" value="Sigma3 and sigma4 domains of RNA polymerase sigma factors"/>
    <property type="match status" value="1"/>
</dbReference>
<evidence type="ECO:0000313" key="7">
    <source>
        <dbReference type="EMBL" id="GLX79200.1"/>
    </source>
</evidence>
<comment type="similarity">
    <text evidence="1">Belongs to the sigma-70 factor family. ECF subfamily.</text>
</comment>
<keyword evidence="7" id="KW-0240">DNA-directed RNA polymerase</keyword>
<keyword evidence="4" id="KW-0804">Transcription</keyword>
<dbReference type="PANTHER" id="PTHR43133">
    <property type="entry name" value="RNA POLYMERASE ECF-TYPE SIGMA FACTO"/>
    <property type="match status" value="1"/>
</dbReference>
<sequence>MQHNNSPFQQSIEPSVITRAQRGDLSAHEKLFIQFSTPVFNLALRLCNQKELAEDVLQNTFVNVIKGIDGFQCQAPFGMWLRKIAVNESLMMLRKNKKLPDFIAFDSMEDFDNVIELGTQGATQSCGIHQYQVQSTLEKTLAELPDASRIVIWLKEVEGYSHQEIAELLGKSESYSKSILSRAFKSLSRCFGVTDEAEKEKS</sequence>
<dbReference type="SUPFAM" id="SSF88946">
    <property type="entry name" value="Sigma2 domain of RNA polymerase sigma factors"/>
    <property type="match status" value="1"/>
</dbReference>
<dbReference type="GO" id="GO:0000428">
    <property type="term" value="C:DNA-directed RNA polymerase complex"/>
    <property type="evidence" value="ECO:0007669"/>
    <property type="project" value="UniProtKB-KW"/>
</dbReference>
<keyword evidence="3" id="KW-0731">Sigma factor</keyword>
<evidence type="ECO:0000259" key="5">
    <source>
        <dbReference type="Pfam" id="PF04542"/>
    </source>
</evidence>
<dbReference type="InterPro" id="IPR014284">
    <property type="entry name" value="RNA_pol_sigma-70_dom"/>
</dbReference>
<dbReference type="InterPro" id="IPR013325">
    <property type="entry name" value="RNA_pol_sigma_r2"/>
</dbReference>
<dbReference type="CDD" id="cd06171">
    <property type="entry name" value="Sigma70_r4"/>
    <property type="match status" value="1"/>
</dbReference>
<evidence type="ECO:0000256" key="4">
    <source>
        <dbReference type="ARBA" id="ARBA00023163"/>
    </source>
</evidence>
<dbReference type="Pfam" id="PF04542">
    <property type="entry name" value="Sigma70_r2"/>
    <property type="match status" value="1"/>
</dbReference>
<dbReference type="Gene3D" id="1.10.10.10">
    <property type="entry name" value="Winged helix-like DNA-binding domain superfamily/Winged helix DNA-binding domain"/>
    <property type="match status" value="1"/>
</dbReference>
<dbReference type="PANTHER" id="PTHR43133:SF46">
    <property type="entry name" value="RNA POLYMERASE SIGMA-70 FACTOR ECF SUBFAMILY"/>
    <property type="match status" value="1"/>
</dbReference>
<evidence type="ECO:0000256" key="1">
    <source>
        <dbReference type="ARBA" id="ARBA00010641"/>
    </source>
</evidence>
<proteinExistence type="inferred from homology"/>
<evidence type="ECO:0000313" key="8">
    <source>
        <dbReference type="Proteomes" id="UP001157186"/>
    </source>
</evidence>
<evidence type="ECO:0000256" key="2">
    <source>
        <dbReference type="ARBA" id="ARBA00023015"/>
    </source>
</evidence>
<feature type="domain" description="RNA polymerase sigma-70 region 2" evidence="5">
    <location>
        <begin position="34"/>
        <end position="98"/>
    </location>
</feature>
<dbReference type="Pfam" id="PF08281">
    <property type="entry name" value="Sigma70_r4_2"/>
    <property type="match status" value="1"/>
</dbReference>
<name>A0ABQ6GTD2_9GAMM</name>
<dbReference type="InterPro" id="IPR013324">
    <property type="entry name" value="RNA_pol_sigma_r3/r4-like"/>
</dbReference>
<dbReference type="InterPro" id="IPR007627">
    <property type="entry name" value="RNA_pol_sigma70_r2"/>
</dbReference>
<keyword evidence="2" id="KW-0805">Transcription regulation</keyword>
<feature type="domain" description="RNA polymerase sigma factor 70 region 4 type 2" evidence="6">
    <location>
        <begin position="137"/>
        <end position="187"/>
    </location>
</feature>
<dbReference type="Proteomes" id="UP001157186">
    <property type="component" value="Unassembled WGS sequence"/>
</dbReference>
<evidence type="ECO:0000256" key="3">
    <source>
        <dbReference type="ARBA" id="ARBA00023082"/>
    </source>
</evidence>
<gene>
    <name evidence="7" type="ORF">tinsulaeT_25400</name>
</gene>
<dbReference type="InterPro" id="IPR039425">
    <property type="entry name" value="RNA_pol_sigma-70-like"/>
</dbReference>
<keyword evidence="8" id="KW-1185">Reference proteome</keyword>
<reference evidence="7 8" key="1">
    <citation type="submission" date="2023-03" db="EMBL/GenBank/DDBJ databases">
        <title>Draft genome sequence of Thalassotalea insulae KCTC 62186T.</title>
        <authorList>
            <person name="Sawabe T."/>
        </authorList>
    </citation>
    <scope>NUCLEOTIDE SEQUENCE [LARGE SCALE GENOMIC DNA]</scope>
    <source>
        <strain evidence="7 8">KCTC 62186</strain>
    </source>
</reference>
<evidence type="ECO:0000259" key="6">
    <source>
        <dbReference type="Pfam" id="PF08281"/>
    </source>
</evidence>